<sequence>MKVGKLQMKVQKITLKEVEFVEVEGEYEQRFINKQNYPAFLTNYALKKGQEEGLITSSIIADIVKFQALDGLRNEGNKDLSALEQIDQTSIHKVIYMSFKGANPKEKLTFDDFLQKYHDSLAESMELYTKLVVDVISQDPNQFAAALKKSTNSGGNGEKK</sequence>
<comment type="caution">
    <text evidence="1">The sequence shown here is derived from an EMBL/GenBank/DDBJ whole genome shotgun (WGS) entry which is preliminary data.</text>
</comment>
<dbReference type="AlphaFoldDB" id="C2XY51"/>
<proteinExistence type="predicted"/>
<accession>C2XY51</accession>
<dbReference type="EMBL" id="ACMP01000094">
    <property type="protein sequence ID" value="EEL69428.1"/>
    <property type="molecule type" value="Genomic_DNA"/>
</dbReference>
<dbReference type="HOGENOM" id="CLU_1709563_0_0_9"/>
<dbReference type="Proteomes" id="UP000001753">
    <property type="component" value="Chromosome"/>
</dbReference>
<protein>
    <submittedName>
        <fullName evidence="1">Uncharacterized protein</fullName>
    </submittedName>
</protein>
<name>C2XY51_BACMY</name>
<reference evidence="1" key="1">
    <citation type="journal article" date="2012" name="Genome Res.">
        <title>Genomic characterization of the Bacillus cereus sensu lato species: Backdrop to the evolution of Bacillus anthracis.</title>
        <authorList>
            <person name="Zwick M.E."/>
            <person name="Joseph S.J."/>
            <person name="Didelot X."/>
            <person name="Chen P.E."/>
            <person name="Bishop-Lilly K.A."/>
            <person name="Stewart A.C."/>
            <person name="Willner K."/>
            <person name="Nolan N."/>
            <person name="Lentz S."/>
            <person name="Thomason M.K."/>
            <person name="Sozhamannan S."/>
            <person name="Mateczun A.J."/>
            <person name="Du L."/>
            <person name="Read T.D."/>
        </authorList>
    </citation>
    <scope>NUCLEOTIDE SEQUENCE [LARGE SCALE GENOMIC DNA]</scope>
    <source>
        <strain evidence="1">AH603</strain>
    </source>
</reference>
<organism evidence="1">
    <name type="scientific">Bacillus mycoides</name>
    <dbReference type="NCBI Taxonomy" id="1405"/>
    <lineage>
        <taxon>Bacteria</taxon>
        <taxon>Bacillati</taxon>
        <taxon>Bacillota</taxon>
        <taxon>Bacilli</taxon>
        <taxon>Bacillales</taxon>
        <taxon>Bacillaceae</taxon>
        <taxon>Bacillus</taxon>
        <taxon>Bacillus cereus group</taxon>
    </lineage>
</organism>
<gene>
    <name evidence="1" type="ORF">bcere0026_36290</name>
</gene>
<evidence type="ECO:0000313" key="1">
    <source>
        <dbReference type="EMBL" id="EEL69428.1"/>
    </source>
</evidence>